<dbReference type="Proteomes" id="UP001189429">
    <property type="component" value="Unassembled WGS sequence"/>
</dbReference>
<accession>A0ABN9WID1</accession>
<feature type="region of interest" description="Disordered" evidence="1">
    <location>
        <begin position="1"/>
        <end position="40"/>
    </location>
</feature>
<comment type="caution">
    <text evidence="2">The sequence shown here is derived from an EMBL/GenBank/DDBJ whole genome shotgun (WGS) entry which is preliminary data.</text>
</comment>
<evidence type="ECO:0000313" key="3">
    <source>
        <dbReference type="Proteomes" id="UP001189429"/>
    </source>
</evidence>
<protein>
    <submittedName>
        <fullName evidence="2">Uncharacterized protein</fullName>
    </submittedName>
</protein>
<keyword evidence="3" id="KW-1185">Reference proteome</keyword>
<dbReference type="EMBL" id="CAUYUJ010018572">
    <property type="protein sequence ID" value="CAK0884671.1"/>
    <property type="molecule type" value="Genomic_DNA"/>
</dbReference>
<evidence type="ECO:0000256" key="1">
    <source>
        <dbReference type="SAM" id="MobiDB-lite"/>
    </source>
</evidence>
<proteinExistence type="predicted"/>
<organism evidence="2 3">
    <name type="scientific">Prorocentrum cordatum</name>
    <dbReference type="NCBI Taxonomy" id="2364126"/>
    <lineage>
        <taxon>Eukaryota</taxon>
        <taxon>Sar</taxon>
        <taxon>Alveolata</taxon>
        <taxon>Dinophyceae</taxon>
        <taxon>Prorocentrales</taxon>
        <taxon>Prorocentraceae</taxon>
        <taxon>Prorocentrum</taxon>
    </lineage>
</organism>
<sequence length="101" mass="11223">MPLPSRVDQHRQPDQYDQLHHPKQPSQPDQGWPGKASQLASGLQELMAKTEFLCDEGVGAGAHEHDLGGRDVCSHWPQHAYIDVGRFDAQVQTVVQSTPFV</sequence>
<gene>
    <name evidence="2" type="ORF">PCOR1329_LOCUS66502</name>
</gene>
<name>A0ABN9WID1_9DINO</name>
<reference evidence="2" key="1">
    <citation type="submission" date="2023-10" db="EMBL/GenBank/DDBJ databases">
        <authorList>
            <person name="Chen Y."/>
            <person name="Shah S."/>
            <person name="Dougan E. K."/>
            <person name="Thang M."/>
            <person name="Chan C."/>
        </authorList>
    </citation>
    <scope>NUCLEOTIDE SEQUENCE [LARGE SCALE GENOMIC DNA]</scope>
</reference>
<feature type="compositionally biased region" description="Basic and acidic residues" evidence="1">
    <location>
        <begin position="7"/>
        <end position="20"/>
    </location>
</feature>
<evidence type="ECO:0000313" key="2">
    <source>
        <dbReference type="EMBL" id="CAK0884671.1"/>
    </source>
</evidence>